<accession>A0A367K3S8</accession>
<dbReference type="Proteomes" id="UP000252139">
    <property type="component" value="Unassembled WGS sequence"/>
</dbReference>
<dbReference type="OrthoDB" id="2273311at2759"/>
<name>A0A367K3S8_RHIAZ</name>
<protein>
    <submittedName>
        <fullName evidence="1">Uncharacterized protein</fullName>
    </submittedName>
</protein>
<gene>
    <name evidence="1" type="ORF">CU097_014468</name>
</gene>
<sequence length="236" mass="26610">MDCLGPYSAAVSPLLLSTIQHLHVSDALESGVHSPPLGESSSLLKMVFPRHPGMQHLIVKGVYTYQTSNNTLRPRAVEELHRHTFLSKIFVKAVCCRQIQLLSSLCHPLRANTSDLSSSDATMDLKTLITPTDRFQQFAKHPAKLRAYLCHSLFSPQPLPTSVPARHWFYFWKFHLPPAVYMVWFRLLHRKVSCLHTKLILIGLRHCLLDSLYVCNQMSDILSLGSDQDVVGLTGV</sequence>
<proteinExistence type="predicted"/>
<evidence type="ECO:0000313" key="1">
    <source>
        <dbReference type="EMBL" id="RCH96838.1"/>
    </source>
</evidence>
<keyword evidence="2" id="KW-1185">Reference proteome</keyword>
<organism evidence="1 2">
    <name type="scientific">Rhizopus azygosporus</name>
    <name type="common">Rhizopus microsporus var. azygosporus</name>
    <dbReference type="NCBI Taxonomy" id="86630"/>
    <lineage>
        <taxon>Eukaryota</taxon>
        <taxon>Fungi</taxon>
        <taxon>Fungi incertae sedis</taxon>
        <taxon>Mucoromycota</taxon>
        <taxon>Mucoromycotina</taxon>
        <taxon>Mucoromycetes</taxon>
        <taxon>Mucorales</taxon>
        <taxon>Mucorineae</taxon>
        <taxon>Rhizopodaceae</taxon>
        <taxon>Rhizopus</taxon>
    </lineage>
</organism>
<evidence type="ECO:0000313" key="2">
    <source>
        <dbReference type="Proteomes" id="UP000252139"/>
    </source>
</evidence>
<reference evidence="1 2" key="1">
    <citation type="journal article" date="2018" name="G3 (Bethesda)">
        <title>Phylogenetic and Phylogenomic Definition of Rhizopus Species.</title>
        <authorList>
            <person name="Gryganskyi A.P."/>
            <person name="Golan J."/>
            <person name="Dolatabadi S."/>
            <person name="Mondo S."/>
            <person name="Robb S."/>
            <person name="Idnurm A."/>
            <person name="Muszewska A."/>
            <person name="Steczkiewicz K."/>
            <person name="Masonjones S."/>
            <person name="Liao H.L."/>
            <person name="Gajdeczka M.T."/>
            <person name="Anike F."/>
            <person name="Vuek A."/>
            <person name="Anishchenko I.M."/>
            <person name="Voigt K."/>
            <person name="de Hoog G.S."/>
            <person name="Smith M.E."/>
            <person name="Heitman J."/>
            <person name="Vilgalys R."/>
            <person name="Stajich J.E."/>
        </authorList>
    </citation>
    <scope>NUCLEOTIDE SEQUENCE [LARGE SCALE GENOMIC DNA]</scope>
    <source>
        <strain evidence="1 2">CBS 357.93</strain>
    </source>
</reference>
<dbReference type="EMBL" id="PJQL01000333">
    <property type="protein sequence ID" value="RCH96838.1"/>
    <property type="molecule type" value="Genomic_DNA"/>
</dbReference>
<dbReference type="AlphaFoldDB" id="A0A367K3S8"/>
<comment type="caution">
    <text evidence="1">The sequence shown here is derived from an EMBL/GenBank/DDBJ whole genome shotgun (WGS) entry which is preliminary data.</text>
</comment>